<proteinExistence type="predicted"/>
<gene>
    <name evidence="1" type="ORF">PR048_011886</name>
</gene>
<reference evidence="1 2" key="1">
    <citation type="submission" date="2023-02" db="EMBL/GenBank/DDBJ databases">
        <title>LHISI_Scaffold_Assembly.</title>
        <authorList>
            <person name="Stuart O.P."/>
            <person name="Cleave R."/>
            <person name="Magrath M.J.L."/>
            <person name="Mikheyev A.S."/>
        </authorList>
    </citation>
    <scope>NUCLEOTIDE SEQUENCE [LARGE SCALE GENOMIC DNA]</scope>
    <source>
        <strain evidence="1">Daus_M_001</strain>
        <tissue evidence="1">Leg muscle</tissue>
    </source>
</reference>
<comment type="caution">
    <text evidence="1">The sequence shown here is derived from an EMBL/GenBank/DDBJ whole genome shotgun (WGS) entry which is preliminary data.</text>
</comment>
<keyword evidence="2" id="KW-1185">Reference proteome</keyword>
<dbReference type="Proteomes" id="UP001159363">
    <property type="component" value="Chromosome X"/>
</dbReference>
<sequence length="106" mass="11664">MVSDNVAVIGEDVDLVVLLTALTPAEWEILFVKQSHGRTKTKIYSSKYLQGLGLKNSILFIHAITGCDTLAAFQKGKFSCFKLFKKHTGLQDVANVFNSSTLPTML</sequence>
<name>A0ABQ9HMW3_9NEOP</name>
<organism evidence="1 2">
    <name type="scientific">Dryococelus australis</name>
    <dbReference type="NCBI Taxonomy" id="614101"/>
    <lineage>
        <taxon>Eukaryota</taxon>
        <taxon>Metazoa</taxon>
        <taxon>Ecdysozoa</taxon>
        <taxon>Arthropoda</taxon>
        <taxon>Hexapoda</taxon>
        <taxon>Insecta</taxon>
        <taxon>Pterygota</taxon>
        <taxon>Neoptera</taxon>
        <taxon>Polyneoptera</taxon>
        <taxon>Phasmatodea</taxon>
        <taxon>Verophasmatodea</taxon>
        <taxon>Anareolatae</taxon>
        <taxon>Phasmatidae</taxon>
        <taxon>Eurycanthinae</taxon>
        <taxon>Dryococelus</taxon>
    </lineage>
</organism>
<evidence type="ECO:0000313" key="1">
    <source>
        <dbReference type="EMBL" id="KAJ8885688.1"/>
    </source>
</evidence>
<protein>
    <submittedName>
        <fullName evidence="1">Uncharacterized protein</fullName>
    </submittedName>
</protein>
<accession>A0ABQ9HMW3</accession>
<dbReference type="EMBL" id="JARBHB010000004">
    <property type="protein sequence ID" value="KAJ8885688.1"/>
    <property type="molecule type" value="Genomic_DNA"/>
</dbReference>
<evidence type="ECO:0000313" key="2">
    <source>
        <dbReference type="Proteomes" id="UP001159363"/>
    </source>
</evidence>